<keyword evidence="1" id="KW-1133">Transmembrane helix</keyword>
<evidence type="ECO:0000313" key="3">
    <source>
        <dbReference type="Proteomes" id="UP001085076"/>
    </source>
</evidence>
<protein>
    <submittedName>
        <fullName evidence="2">Uncharacterized protein</fullName>
    </submittedName>
</protein>
<comment type="caution">
    <text evidence="2">The sequence shown here is derived from an EMBL/GenBank/DDBJ whole genome shotgun (WGS) entry which is preliminary data.</text>
</comment>
<keyword evidence="1" id="KW-0472">Membrane</keyword>
<accession>A0A9D5CEH5</accession>
<keyword evidence="3" id="KW-1185">Reference proteome</keyword>
<reference evidence="2" key="2">
    <citation type="journal article" date="2022" name="Hortic Res">
        <title>The genome of Dioscorea zingiberensis sheds light on the biosynthesis, origin and evolution of the medicinally important diosgenin saponins.</title>
        <authorList>
            <person name="Li Y."/>
            <person name="Tan C."/>
            <person name="Li Z."/>
            <person name="Guo J."/>
            <person name="Li S."/>
            <person name="Chen X."/>
            <person name="Wang C."/>
            <person name="Dai X."/>
            <person name="Yang H."/>
            <person name="Song W."/>
            <person name="Hou L."/>
            <person name="Xu J."/>
            <person name="Tong Z."/>
            <person name="Xu A."/>
            <person name="Yuan X."/>
            <person name="Wang W."/>
            <person name="Yang Q."/>
            <person name="Chen L."/>
            <person name="Sun Z."/>
            <person name="Wang K."/>
            <person name="Pan B."/>
            <person name="Chen J."/>
            <person name="Bao Y."/>
            <person name="Liu F."/>
            <person name="Qi X."/>
            <person name="Gang D.R."/>
            <person name="Wen J."/>
            <person name="Li J."/>
        </authorList>
    </citation>
    <scope>NUCLEOTIDE SEQUENCE</scope>
    <source>
        <strain evidence="2">Dzin_1.0</strain>
    </source>
</reference>
<feature type="transmembrane region" description="Helical" evidence="1">
    <location>
        <begin position="12"/>
        <end position="31"/>
    </location>
</feature>
<reference evidence="2" key="1">
    <citation type="submission" date="2021-03" db="EMBL/GenBank/DDBJ databases">
        <authorList>
            <person name="Li Z."/>
            <person name="Yang C."/>
        </authorList>
    </citation>
    <scope>NUCLEOTIDE SEQUENCE</scope>
    <source>
        <strain evidence="2">Dzin_1.0</strain>
        <tissue evidence="2">Leaf</tissue>
    </source>
</reference>
<dbReference type="OrthoDB" id="2016444at2759"/>
<organism evidence="2 3">
    <name type="scientific">Dioscorea zingiberensis</name>
    <dbReference type="NCBI Taxonomy" id="325984"/>
    <lineage>
        <taxon>Eukaryota</taxon>
        <taxon>Viridiplantae</taxon>
        <taxon>Streptophyta</taxon>
        <taxon>Embryophyta</taxon>
        <taxon>Tracheophyta</taxon>
        <taxon>Spermatophyta</taxon>
        <taxon>Magnoliopsida</taxon>
        <taxon>Liliopsida</taxon>
        <taxon>Dioscoreales</taxon>
        <taxon>Dioscoreaceae</taxon>
        <taxon>Dioscorea</taxon>
    </lineage>
</organism>
<evidence type="ECO:0000313" key="2">
    <source>
        <dbReference type="EMBL" id="KAJ0971243.1"/>
    </source>
</evidence>
<dbReference type="PANTHER" id="PTHR35288">
    <property type="entry name" value="TAIL FIBER"/>
    <property type="match status" value="1"/>
</dbReference>
<proteinExistence type="predicted"/>
<dbReference type="EMBL" id="JAGGNH010000005">
    <property type="protein sequence ID" value="KAJ0971243.1"/>
    <property type="molecule type" value="Genomic_DNA"/>
</dbReference>
<dbReference type="AlphaFoldDB" id="A0A9D5CEH5"/>
<gene>
    <name evidence="2" type="ORF">J5N97_019202</name>
</gene>
<feature type="transmembrane region" description="Helical" evidence="1">
    <location>
        <begin position="161"/>
        <end position="182"/>
    </location>
</feature>
<dbReference type="Proteomes" id="UP001085076">
    <property type="component" value="Miscellaneous, Linkage group lg05"/>
</dbReference>
<feature type="transmembrane region" description="Helical" evidence="1">
    <location>
        <begin position="115"/>
        <end position="141"/>
    </location>
</feature>
<evidence type="ECO:0000256" key="1">
    <source>
        <dbReference type="SAM" id="Phobius"/>
    </source>
</evidence>
<name>A0A9D5CEH5_9LILI</name>
<dbReference type="PANTHER" id="PTHR35288:SF1">
    <property type="entry name" value="TAIL FIBER"/>
    <property type="match status" value="1"/>
</dbReference>
<sequence>MARPPFSSSKNWTSIAARVYFLLIILQVPLFRVACRSGMCTTPIQVTSSQLVANEIFPPAMVKALLFPGAIANGLYTNMTIPRWNDLFDMYNLTGAKNASAVVDLQRLEVLAGSYFAVAGALAGLINPGRMSMFGTLLVVWGLVKEGLLGKPVNTDPTTAVYVYPTMLVAVICAVSSVKYNVKKAVAKSQARPIAKPLQSSVKSKLK</sequence>
<keyword evidence="1" id="KW-0812">Transmembrane</keyword>